<dbReference type="Pfam" id="PF04014">
    <property type="entry name" value="MazE_antitoxin"/>
    <property type="match status" value="1"/>
</dbReference>
<evidence type="ECO:0000259" key="2">
    <source>
        <dbReference type="PROSITE" id="PS51740"/>
    </source>
</evidence>
<dbReference type="EMBL" id="MLBY01000004">
    <property type="protein sequence ID" value="MEE7457568.1"/>
    <property type="molecule type" value="Genomic_DNA"/>
</dbReference>
<keyword evidence="4" id="KW-1185">Reference proteome</keyword>
<keyword evidence="1" id="KW-0238">DNA-binding</keyword>
<dbReference type="Proteomes" id="UP001349262">
    <property type="component" value="Unassembled WGS sequence"/>
</dbReference>
<dbReference type="InterPro" id="IPR037914">
    <property type="entry name" value="SpoVT-AbrB_sf"/>
</dbReference>
<gene>
    <name evidence="3" type="ORF">MRSR164_12505</name>
</gene>
<evidence type="ECO:0000313" key="3">
    <source>
        <dbReference type="EMBL" id="MEE7457568.1"/>
    </source>
</evidence>
<dbReference type="SUPFAM" id="SSF89447">
    <property type="entry name" value="AbrB/MazE/MraZ-like"/>
    <property type="match status" value="1"/>
</dbReference>
<reference evidence="3 4" key="1">
    <citation type="journal article" date="2012" name="Genet. Mol. Biol.">
        <title>Analysis of 16S rRNA and mxaF genes revealing insights into Methylobacterium niche-specific plant association.</title>
        <authorList>
            <person name="Dourado M.N."/>
            <person name="Andreote F.D."/>
            <person name="Dini-Andreote F."/>
            <person name="Conti R."/>
            <person name="Araujo J.M."/>
            <person name="Araujo W.L."/>
        </authorList>
    </citation>
    <scope>NUCLEOTIDE SEQUENCE [LARGE SCALE GENOMIC DNA]</scope>
    <source>
        <strain evidence="3 4">SR1.6/4</strain>
    </source>
</reference>
<feature type="domain" description="SpoVT-AbrB" evidence="2">
    <location>
        <begin position="3"/>
        <end position="48"/>
    </location>
</feature>
<dbReference type="Gene3D" id="2.10.260.10">
    <property type="match status" value="1"/>
</dbReference>
<proteinExistence type="predicted"/>
<evidence type="ECO:0000313" key="4">
    <source>
        <dbReference type="Proteomes" id="UP001349262"/>
    </source>
</evidence>
<organism evidence="3 4">
    <name type="scientific">Methylobacterium radiotolerans</name>
    <dbReference type="NCBI Taxonomy" id="31998"/>
    <lineage>
        <taxon>Bacteria</taxon>
        <taxon>Pseudomonadati</taxon>
        <taxon>Pseudomonadota</taxon>
        <taxon>Alphaproteobacteria</taxon>
        <taxon>Hyphomicrobiales</taxon>
        <taxon>Methylobacteriaceae</taxon>
        <taxon>Methylobacterium</taxon>
    </lineage>
</organism>
<dbReference type="PROSITE" id="PS51740">
    <property type="entry name" value="SPOVT_ABRB"/>
    <property type="match status" value="1"/>
</dbReference>
<dbReference type="SMART" id="SM00966">
    <property type="entry name" value="SpoVT_AbrB"/>
    <property type="match status" value="1"/>
</dbReference>
<dbReference type="InterPro" id="IPR007159">
    <property type="entry name" value="SpoVT-AbrB_dom"/>
</dbReference>
<evidence type="ECO:0000256" key="1">
    <source>
        <dbReference type="PROSITE-ProRule" id="PRU01076"/>
    </source>
</evidence>
<accession>A0ABU7TB61</accession>
<sequence length="82" mass="8981">MESRSSKIVDGGKVVIPAKFRRELGIEVGDTVVMEVVDGELRIRSRDAAIAEIQKLARSFVPEGVSVVDELISDRRAEAAKE</sequence>
<dbReference type="NCBIfam" id="TIGR01439">
    <property type="entry name" value="lp_hng_hel_AbrB"/>
    <property type="match status" value="1"/>
</dbReference>
<name>A0ABU7TB61_9HYPH</name>
<protein>
    <submittedName>
        <fullName evidence="3">AbrB family transcriptional regulator</fullName>
    </submittedName>
</protein>
<comment type="caution">
    <text evidence="3">The sequence shown here is derived from an EMBL/GenBank/DDBJ whole genome shotgun (WGS) entry which is preliminary data.</text>
</comment>